<dbReference type="PANTHER" id="PTHR48021">
    <property type="match status" value="1"/>
</dbReference>
<evidence type="ECO:0000256" key="5">
    <source>
        <dbReference type="SAM" id="Phobius"/>
    </source>
</evidence>
<feature type="transmembrane region" description="Helical" evidence="5">
    <location>
        <begin position="294"/>
        <end position="315"/>
    </location>
</feature>
<sequence>MQVLQSPVAHLRRRLDKRMSKGEDVEDFAANETDKLKENVISIDESNDKEALVLPWRDSVKQIIACCIAHTLVIQPGINMAFSAVLLPQLQESGTSIVAIALPIGSLSIGPMMDRFGRKKMCILATLPFLVSWALHAFATDVWCIYIARIIAGFSGGLTTVALVYVSEIAHPKYRPMLLSLNSVFVTFGILLTCVLGKTKDETSEKSQLLRIKKNFNIYKEPIVWKPLLILLIIFLFQQLSGAYVIVFYAVEVFRGISNSTMDGFGALVLLGTIRFVTSIISSLISRKVGRRKLMFFSAFGMIVTSFGCGFNMYFSQNFQKASKLTESTNKMSLFLVLGYVCFSSFGYLVIPWTLIGELLPVKVRGKLGGVIVSVAYILMFGVVKIFPFLMES</sequence>
<dbReference type="InterPro" id="IPR005828">
    <property type="entry name" value="MFS_sugar_transport-like"/>
</dbReference>
<dbReference type="InterPro" id="IPR050549">
    <property type="entry name" value="MFS_Trehalose_Transporter"/>
</dbReference>
<gene>
    <name evidence="7" type="ORF">D910_08193</name>
</gene>
<feature type="transmembrane region" description="Helical" evidence="5">
    <location>
        <begin position="228"/>
        <end position="251"/>
    </location>
</feature>
<dbReference type="Gene3D" id="1.20.1250.20">
    <property type="entry name" value="MFS general substrate transporter like domains"/>
    <property type="match status" value="2"/>
</dbReference>
<evidence type="ECO:0000256" key="2">
    <source>
        <dbReference type="ARBA" id="ARBA00022692"/>
    </source>
</evidence>
<dbReference type="PROSITE" id="PS00216">
    <property type="entry name" value="SUGAR_TRANSPORT_1"/>
    <property type="match status" value="1"/>
</dbReference>
<evidence type="ECO:0000313" key="8">
    <source>
        <dbReference type="Proteomes" id="UP000030742"/>
    </source>
</evidence>
<feature type="transmembrane region" description="Helical" evidence="5">
    <location>
        <begin position="145"/>
        <end position="166"/>
    </location>
</feature>
<feature type="domain" description="Major facilitator superfamily (MFS) profile" evidence="6">
    <location>
        <begin position="1"/>
        <end position="393"/>
    </location>
</feature>
<reference evidence="7 8" key="1">
    <citation type="journal article" date="2013" name="Genome Biol.">
        <title>Draft genome of the mountain pine beetle, Dendroctonus ponderosae Hopkins, a major forest pest.</title>
        <authorList>
            <person name="Keeling C.I."/>
            <person name="Yuen M.M."/>
            <person name="Liao N.Y."/>
            <person name="Docking T.R."/>
            <person name="Chan S.K."/>
            <person name="Taylor G.A."/>
            <person name="Palmquist D.L."/>
            <person name="Jackman S.D."/>
            <person name="Nguyen A."/>
            <person name="Li M."/>
            <person name="Henderson H."/>
            <person name="Janes J.K."/>
            <person name="Zhao Y."/>
            <person name="Pandoh P."/>
            <person name="Moore R."/>
            <person name="Sperling F.A."/>
            <person name="Huber D.P."/>
            <person name="Birol I."/>
            <person name="Jones S.J."/>
            <person name="Bohlmann J."/>
        </authorList>
    </citation>
    <scope>NUCLEOTIDE SEQUENCE</scope>
</reference>
<dbReference type="PANTHER" id="PTHR48021:SF32">
    <property type="entry name" value="FACILITATED TREHALOSE TRANSPORTER TRET1-2 HOMOLOG-LIKE PROTEIN"/>
    <property type="match status" value="1"/>
</dbReference>
<keyword evidence="3 5" id="KW-1133">Transmembrane helix</keyword>
<dbReference type="SUPFAM" id="SSF103473">
    <property type="entry name" value="MFS general substrate transporter"/>
    <property type="match status" value="1"/>
</dbReference>
<protein>
    <recommendedName>
        <fullName evidence="6">Major facilitator superfamily (MFS) profile domain-containing protein</fullName>
    </recommendedName>
</protein>
<organism evidence="7 8">
    <name type="scientific">Dendroctonus ponderosae</name>
    <name type="common">Mountain pine beetle</name>
    <dbReference type="NCBI Taxonomy" id="77166"/>
    <lineage>
        <taxon>Eukaryota</taxon>
        <taxon>Metazoa</taxon>
        <taxon>Ecdysozoa</taxon>
        <taxon>Arthropoda</taxon>
        <taxon>Hexapoda</taxon>
        <taxon>Insecta</taxon>
        <taxon>Pterygota</taxon>
        <taxon>Neoptera</taxon>
        <taxon>Endopterygota</taxon>
        <taxon>Coleoptera</taxon>
        <taxon>Polyphaga</taxon>
        <taxon>Cucujiformia</taxon>
        <taxon>Curculionidae</taxon>
        <taxon>Scolytinae</taxon>
        <taxon>Dendroctonus</taxon>
    </lineage>
</organism>
<evidence type="ECO:0000256" key="4">
    <source>
        <dbReference type="ARBA" id="ARBA00023136"/>
    </source>
</evidence>
<evidence type="ECO:0000256" key="3">
    <source>
        <dbReference type="ARBA" id="ARBA00022989"/>
    </source>
</evidence>
<dbReference type="Proteomes" id="UP000030742">
    <property type="component" value="Unassembled WGS sequence"/>
</dbReference>
<dbReference type="InterPro" id="IPR036259">
    <property type="entry name" value="MFS_trans_sf"/>
</dbReference>
<accession>U4UEW3</accession>
<keyword evidence="2 5" id="KW-0812">Transmembrane</keyword>
<dbReference type="EMBL" id="KB632260">
    <property type="protein sequence ID" value="ERL90848.1"/>
    <property type="molecule type" value="Genomic_DNA"/>
</dbReference>
<dbReference type="GO" id="GO:0016020">
    <property type="term" value="C:membrane"/>
    <property type="evidence" value="ECO:0007669"/>
    <property type="project" value="UniProtKB-SubCell"/>
</dbReference>
<feature type="non-terminal residue" evidence="7">
    <location>
        <position position="393"/>
    </location>
</feature>
<evidence type="ECO:0000259" key="6">
    <source>
        <dbReference type="PROSITE" id="PS50850"/>
    </source>
</evidence>
<dbReference type="AlphaFoldDB" id="U4UEW3"/>
<dbReference type="InterPro" id="IPR005829">
    <property type="entry name" value="Sugar_transporter_CS"/>
</dbReference>
<dbReference type="Pfam" id="PF00083">
    <property type="entry name" value="Sugar_tr"/>
    <property type="match status" value="2"/>
</dbReference>
<evidence type="ECO:0000313" key="7">
    <source>
        <dbReference type="EMBL" id="ERL90848.1"/>
    </source>
</evidence>
<proteinExistence type="predicted"/>
<evidence type="ECO:0000256" key="1">
    <source>
        <dbReference type="ARBA" id="ARBA00004141"/>
    </source>
</evidence>
<feature type="transmembrane region" description="Helical" evidence="5">
    <location>
        <begin position="178"/>
        <end position="199"/>
    </location>
</feature>
<dbReference type="STRING" id="77166.U4UEW3"/>
<comment type="subcellular location">
    <subcellularLocation>
        <location evidence="1">Membrane</location>
        <topology evidence="1">Multi-pass membrane protein</topology>
    </subcellularLocation>
</comment>
<name>U4UEW3_DENPD</name>
<dbReference type="PROSITE" id="PS50850">
    <property type="entry name" value="MFS"/>
    <property type="match status" value="1"/>
</dbReference>
<dbReference type="InterPro" id="IPR020846">
    <property type="entry name" value="MFS_dom"/>
</dbReference>
<feature type="transmembrane region" description="Helical" evidence="5">
    <location>
        <begin position="335"/>
        <end position="356"/>
    </location>
</feature>
<feature type="transmembrane region" description="Helical" evidence="5">
    <location>
        <begin position="263"/>
        <end position="282"/>
    </location>
</feature>
<keyword evidence="4 5" id="KW-0472">Membrane</keyword>
<dbReference type="GO" id="GO:0022857">
    <property type="term" value="F:transmembrane transporter activity"/>
    <property type="evidence" value="ECO:0007669"/>
    <property type="project" value="InterPro"/>
</dbReference>
<feature type="transmembrane region" description="Helical" evidence="5">
    <location>
        <begin position="368"/>
        <end position="390"/>
    </location>
</feature>
<dbReference type="OrthoDB" id="6612291at2759"/>
<feature type="transmembrane region" description="Helical" evidence="5">
    <location>
        <begin position="122"/>
        <end position="139"/>
    </location>
</feature>